<comment type="function">
    <text evidence="7">Endonuclease IV plays a role in DNA repair. It cleaves phosphodiester bonds at apurinic or apyrimidinic (AP) sites, generating a 3'-hydroxyl group and a 5'-terminal sugar phosphate.</text>
</comment>
<feature type="binding site" evidence="7">
    <location>
        <position position="224"/>
    </location>
    <ligand>
        <name>Zn(2+)</name>
        <dbReference type="ChEBI" id="CHEBI:29105"/>
        <label>3</label>
    </ligand>
</feature>
<comment type="similarity">
    <text evidence="1 7">Belongs to the AP endonuclease 2 family.</text>
</comment>
<dbReference type="GO" id="GO:0003906">
    <property type="term" value="F:DNA-(apurinic or apyrimidinic site) endonuclease activity"/>
    <property type="evidence" value="ECO:0007669"/>
    <property type="project" value="TreeGrafter"/>
</dbReference>
<dbReference type="CDD" id="cd00019">
    <property type="entry name" value="AP2Ec"/>
    <property type="match status" value="1"/>
</dbReference>
<keyword evidence="6 7" id="KW-0234">DNA repair</keyword>
<keyword evidence="4 7" id="KW-0378">Hydrolase</keyword>
<gene>
    <name evidence="7" type="primary">nfo</name>
    <name evidence="9" type="ORF">CA615_04915</name>
</gene>
<dbReference type="GO" id="GO:0006284">
    <property type="term" value="P:base-excision repair"/>
    <property type="evidence" value="ECO:0007669"/>
    <property type="project" value="TreeGrafter"/>
</dbReference>
<feature type="binding site" evidence="7">
    <location>
        <position position="176"/>
    </location>
    <ligand>
        <name>Zn(2+)</name>
        <dbReference type="ChEBI" id="CHEBI:29105"/>
        <label>2</label>
    </ligand>
</feature>
<dbReference type="PANTHER" id="PTHR21445:SF0">
    <property type="entry name" value="APURINIC-APYRIMIDINIC ENDONUCLEASE"/>
    <property type="match status" value="1"/>
</dbReference>
<comment type="caution">
    <text evidence="9">The sequence shown here is derived from an EMBL/GenBank/DDBJ whole genome shotgun (WGS) entry which is preliminary data.</text>
</comment>
<dbReference type="InterPro" id="IPR013022">
    <property type="entry name" value="Xyl_isomerase-like_TIM-brl"/>
</dbReference>
<proteinExistence type="inferred from homology"/>
<dbReference type="OMA" id="HPGSHLR"/>
<reference evidence="9 10" key="1">
    <citation type="submission" date="2017-05" db="EMBL/GenBank/DDBJ databases">
        <title>Host range expansion of the Methanosphaera genus to humans and monogastric animals involves recent and extensive reduction in genome content.</title>
        <authorList>
            <person name="Hoedt E.C."/>
            <person name="Volmer J.G."/>
            <person name="Parks D.H."/>
            <person name="Rosewarne C.P."/>
            <person name="Denman S.E."/>
            <person name="Mcsweeney C.S."/>
            <person name="O Cuiv P."/>
            <person name="Hugenholtz P."/>
            <person name="Tyson G.W."/>
            <person name="Morrison M."/>
        </authorList>
    </citation>
    <scope>NUCLEOTIDE SEQUENCE [LARGE SCALE GENOMIC DNA]</scope>
    <source>
        <strain evidence="9 10">PA5</strain>
    </source>
</reference>
<evidence type="ECO:0000256" key="7">
    <source>
        <dbReference type="HAMAP-Rule" id="MF_00152"/>
    </source>
</evidence>
<comment type="catalytic activity">
    <reaction evidence="7">
        <text>Endonucleolytic cleavage to 5'-phosphooligonucleotide end-products.</text>
        <dbReference type="EC" id="3.1.21.2"/>
    </reaction>
</comment>
<dbReference type="HAMAP" id="MF_00152">
    <property type="entry name" value="Nfo"/>
    <property type="match status" value="1"/>
</dbReference>
<evidence type="ECO:0000256" key="6">
    <source>
        <dbReference type="ARBA" id="ARBA00023204"/>
    </source>
</evidence>
<evidence type="ECO:0000256" key="5">
    <source>
        <dbReference type="ARBA" id="ARBA00022833"/>
    </source>
</evidence>
<dbReference type="GO" id="GO:0008270">
    <property type="term" value="F:zinc ion binding"/>
    <property type="evidence" value="ECO:0007669"/>
    <property type="project" value="UniProtKB-UniRule"/>
</dbReference>
<feature type="binding site" evidence="7">
    <location>
        <position position="211"/>
    </location>
    <ligand>
        <name>Zn(2+)</name>
        <dbReference type="ChEBI" id="CHEBI:29105"/>
        <label>2</label>
    </ligand>
</feature>
<name>A0A328Q1N3_9EURY</name>
<keyword evidence="7" id="KW-0540">Nuclease</keyword>
<sequence>MFTIGAHLSISKGFENLGLEALSIDANTAQFFPRSPRGGKAKPLNQADVDGLQELMDNTTMDVILAHAPYIINLASKSEKTRNNAYEIFEDDLKRLDNLPNNMYNFHPGSHVQQGVEKGIELISDSLNKLIREDMKTTILLETMAGKGTEIGRTFEELESIIEKIDMDEKVGVCIDTCHIYDGGYDIVNDLDGVIDEFDSIIGLDRLKAIHLNDSKYGLNSHKDRHEKIGMGKIGIDAITEIINHKKLRDLPFYLETPNDVEGYKEEIDLLRGLYK</sequence>
<evidence type="ECO:0000256" key="4">
    <source>
        <dbReference type="ARBA" id="ARBA00022801"/>
    </source>
</evidence>
<dbReference type="PROSITE" id="PS00731">
    <property type="entry name" value="AP_NUCLEASE_F2_3"/>
    <property type="match status" value="1"/>
</dbReference>
<dbReference type="PROSITE" id="PS51432">
    <property type="entry name" value="AP_NUCLEASE_F2_4"/>
    <property type="match status" value="1"/>
</dbReference>
<dbReference type="GO" id="GO:0003677">
    <property type="term" value="F:DNA binding"/>
    <property type="evidence" value="ECO:0007669"/>
    <property type="project" value="InterPro"/>
</dbReference>
<protein>
    <recommendedName>
        <fullName evidence="7">Probable endonuclease 4</fullName>
        <ecNumber evidence="7">3.1.21.2</ecNumber>
    </recommendedName>
    <alternativeName>
        <fullName evidence="7">Endodeoxyribonuclease IV</fullName>
    </alternativeName>
    <alternativeName>
        <fullName evidence="7">Endonuclease IV</fullName>
    </alternativeName>
</protein>
<evidence type="ECO:0000313" key="10">
    <source>
        <dbReference type="Proteomes" id="UP000248557"/>
    </source>
</evidence>
<feature type="domain" description="Xylose isomerase-like TIM barrel" evidence="8">
    <location>
        <begin position="21"/>
        <end position="272"/>
    </location>
</feature>
<evidence type="ECO:0000313" key="9">
    <source>
        <dbReference type="EMBL" id="RAP02924.1"/>
    </source>
</evidence>
<feature type="binding site" evidence="7">
    <location>
        <position position="179"/>
    </location>
    <ligand>
        <name>Zn(2+)</name>
        <dbReference type="ChEBI" id="CHEBI:29105"/>
        <label>3</label>
    </ligand>
</feature>
<dbReference type="SMART" id="SM00518">
    <property type="entry name" value="AP2Ec"/>
    <property type="match status" value="1"/>
</dbReference>
<dbReference type="GeneID" id="3855273"/>
<dbReference type="RefSeq" id="WP_011406579.1">
    <property type="nucleotide sequence ID" value="NZ_CATZNA010000051.1"/>
</dbReference>
<dbReference type="EC" id="3.1.21.2" evidence="7"/>
<dbReference type="FunFam" id="3.20.20.150:FF:000001">
    <property type="entry name" value="Probable endonuclease 4"/>
    <property type="match status" value="1"/>
</dbReference>
<dbReference type="AlphaFoldDB" id="A0A328Q1N3"/>
<dbReference type="GO" id="GO:0008081">
    <property type="term" value="F:phosphoric diester hydrolase activity"/>
    <property type="evidence" value="ECO:0007669"/>
    <property type="project" value="TreeGrafter"/>
</dbReference>
<dbReference type="Proteomes" id="UP000248557">
    <property type="component" value="Unassembled WGS sequence"/>
</dbReference>
<feature type="binding site" evidence="7">
    <location>
        <position position="226"/>
    </location>
    <ligand>
        <name>Zn(2+)</name>
        <dbReference type="ChEBI" id="CHEBI:29105"/>
        <label>3</label>
    </ligand>
</feature>
<evidence type="ECO:0000259" key="8">
    <source>
        <dbReference type="Pfam" id="PF01261"/>
    </source>
</evidence>
<feature type="binding site" evidence="7">
    <location>
        <position position="67"/>
    </location>
    <ligand>
        <name>Zn(2+)</name>
        <dbReference type="ChEBI" id="CHEBI:29105"/>
        <label>1</label>
    </ligand>
</feature>
<dbReference type="SUPFAM" id="SSF51658">
    <property type="entry name" value="Xylose isomerase-like"/>
    <property type="match status" value="1"/>
</dbReference>
<accession>A0A328Q1N3</accession>
<comment type="cofactor">
    <cofactor evidence="7">
        <name>Zn(2+)</name>
        <dbReference type="ChEBI" id="CHEBI:29105"/>
    </cofactor>
    <text evidence="7">Binds 3 Zn(2+) ions.</text>
</comment>
<keyword evidence="3 7" id="KW-0227">DNA damage</keyword>
<dbReference type="Pfam" id="PF01261">
    <property type="entry name" value="AP_endonuc_2"/>
    <property type="match status" value="1"/>
</dbReference>
<dbReference type="Gene3D" id="3.20.20.150">
    <property type="entry name" value="Divalent-metal-dependent TIM barrel enzymes"/>
    <property type="match status" value="1"/>
</dbReference>
<feature type="binding site" evidence="7">
    <location>
        <position position="107"/>
    </location>
    <ligand>
        <name>Zn(2+)</name>
        <dbReference type="ChEBI" id="CHEBI:29105"/>
        <label>1</label>
    </ligand>
</feature>
<dbReference type="InterPro" id="IPR001719">
    <property type="entry name" value="AP_endonuc_2"/>
</dbReference>
<dbReference type="InterPro" id="IPR018246">
    <property type="entry name" value="AP_endonuc_F2_Zn_BS"/>
</dbReference>
<dbReference type="EMBL" id="NGJK01000062">
    <property type="protein sequence ID" value="RAP02924.1"/>
    <property type="molecule type" value="Genomic_DNA"/>
</dbReference>
<dbReference type="GO" id="GO:0008833">
    <property type="term" value="F:deoxyribonuclease IV (phage-T4-induced) activity"/>
    <property type="evidence" value="ECO:0007669"/>
    <property type="project" value="UniProtKB-UniRule"/>
</dbReference>
<keyword evidence="7 9" id="KW-0255">Endonuclease</keyword>
<dbReference type="PROSITE" id="PS00730">
    <property type="entry name" value="AP_NUCLEASE_F2_2"/>
    <property type="match status" value="1"/>
</dbReference>
<evidence type="ECO:0000256" key="2">
    <source>
        <dbReference type="ARBA" id="ARBA00022723"/>
    </source>
</evidence>
<keyword evidence="2 7" id="KW-0479">Metal-binding</keyword>
<dbReference type="PROSITE" id="PS00729">
    <property type="entry name" value="AP_NUCLEASE_F2_1"/>
    <property type="match status" value="1"/>
</dbReference>
<keyword evidence="5 7" id="KW-0862">Zinc</keyword>
<feature type="binding site" evidence="7">
    <location>
        <position position="142"/>
    </location>
    <ligand>
        <name>Zn(2+)</name>
        <dbReference type="ChEBI" id="CHEBI:29105"/>
        <label>1</label>
    </ligand>
</feature>
<dbReference type="InterPro" id="IPR036237">
    <property type="entry name" value="Xyl_isomerase-like_sf"/>
</dbReference>
<dbReference type="SMR" id="A0A328Q1N3"/>
<feature type="binding site" evidence="7">
    <location>
        <position position="256"/>
    </location>
    <ligand>
        <name>Zn(2+)</name>
        <dbReference type="ChEBI" id="CHEBI:29105"/>
        <label>2</label>
    </ligand>
</feature>
<organism evidence="9 10">
    <name type="scientific">Methanosphaera stadtmanae</name>
    <dbReference type="NCBI Taxonomy" id="2317"/>
    <lineage>
        <taxon>Archaea</taxon>
        <taxon>Methanobacteriati</taxon>
        <taxon>Methanobacteriota</taxon>
        <taxon>Methanomada group</taxon>
        <taxon>Methanobacteria</taxon>
        <taxon>Methanobacteriales</taxon>
        <taxon>Methanobacteriaceae</taxon>
        <taxon>Methanosphaera</taxon>
    </lineage>
</organism>
<dbReference type="PANTHER" id="PTHR21445">
    <property type="entry name" value="ENDONUCLEASE IV ENDODEOXYRIBONUCLEASE IV"/>
    <property type="match status" value="1"/>
</dbReference>
<dbReference type="NCBIfam" id="TIGR00587">
    <property type="entry name" value="nfo"/>
    <property type="match status" value="1"/>
</dbReference>
<evidence type="ECO:0000256" key="1">
    <source>
        <dbReference type="ARBA" id="ARBA00005340"/>
    </source>
</evidence>
<feature type="binding site" evidence="7">
    <location>
        <position position="142"/>
    </location>
    <ligand>
        <name>Zn(2+)</name>
        <dbReference type="ChEBI" id="CHEBI:29105"/>
        <label>2</label>
    </ligand>
</feature>
<evidence type="ECO:0000256" key="3">
    <source>
        <dbReference type="ARBA" id="ARBA00022763"/>
    </source>
</evidence>